<protein>
    <recommendedName>
        <fullName evidence="1">VTC domain-containing protein</fullName>
    </recommendedName>
</protein>
<proteinExistence type="predicted"/>
<keyword evidence="3" id="KW-1185">Reference proteome</keyword>
<dbReference type="GO" id="GO:0006799">
    <property type="term" value="P:polyphosphate biosynthetic process"/>
    <property type="evidence" value="ECO:0007669"/>
    <property type="project" value="UniProtKB-ARBA"/>
</dbReference>
<evidence type="ECO:0000259" key="1">
    <source>
        <dbReference type="Pfam" id="PF09359"/>
    </source>
</evidence>
<reference evidence="2" key="1">
    <citation type="journal article" date="2020" name="Int. J. Syst. Evol. Microbiol.">
        <title>Aquipluma nitroreducens gen. nov. sp. nov., a novel facultatively anaerobic bacterium isolated from a freshwater lake.</title>
        <authorList>
            <person name="Watanabe M."/>
            <person name="Kojima H."/>
            <person name="Fukui M."/>
        </authorList>
    </citation>
    <scope>NUCLEOTIDE SEQUENCE</scope>
    <source>
        <strain evidence="2">MeG22</strain>
    </source>
</reference>
<dbReference type="RefSeq" id="WP_318349480.1">
    <property type="nucleotide sequence ID" value="NZ_AP018694.1"/>
</dbReference>
<accession>A0A5K7S4A4</accession>
<dbReference type="CDD" id="cd07750">
    <property type="entry name" value="PolyPPase_VTC_like"/>
    <property type="match status" value="1"/>
</dbReference>
<dbReference type="Proteomes" id="UP001193389">
    <property type="component" value="Chromosome"/>
</dbReference>
<dbReference type="AlphaFoldDB" id="A0A5K7S4A4"/>
<dbReference type="InterPro" id="IPR018966">
    <property type="entry name" value="VTC_domain"/>
</dbReference>
<feature type="domain" description="VTC" evidence="1">
    <location>
        <begin position="26"/>
        <end position="229"/>
    </location>
</feature>
<dbReference type="KEGG" id="anf:AQPE_0539"/>
<name>A0A5K7S4A4_9BACT</name>
<organism evidence="2 3">
    <name type="scientific">Aquipluma nitroreducens</name>
    <dbReference type="NCBI Taxonomy" id="2010828"/>
    <lineage>
        <taxon>Bacteria</taxon>
        <taxon>Pseudomonadati</taxon>
        <taxon>Bacteroidota</taxon>
        <taxon>Bacteroidia</taxon>
        <taxon>Marinilabiliales</taxon>
        <taxon>Prolixibacteraceae</taxon>
        <taxon>Aquipluma</taxon>
    </lineage>
</organism>
<sequence length="251" mass="29674">MNLIQNTIQSFNKVALADLDQVKLMNRIDQKFCLHITYLPAILDAIRSHYSVLAIEGETIFEYDNTYFDTVDDQMFLSHQNGKLNRFKIRIRKYVQTNNNFLEVKFKNNKGRTIKERMERSNFESNFTHDELSFISKTTSCYSGLKIEPKIRSYFNRLTLIDNEFTERITIDFVPGFKNDEREITLNNLVIIEIKQSKTAKPTLIINALKENKIRKQGFSKYCIGRALLEENIKKNNFKPLLIKIRKDYYN</sequence>
<dbReference type="EMBL" id="AP018694">
    <property type="protein sequence ID" value="BBE16401.1"/>
    <property type="molecule type" value="Genomic_DNA"/>
</dbReference>
<gene>
    <name evidence="2" type="ORF">AQPE_0539</name>
</gene>
<dbReference type="Gene3D" id="3.20.100.30">
    <property type="entry name" value="VTC, catalytic tunnel domain"/>
    <property type="match status" value="1"/>
</dbReference>
<dbReference type="Pfam" id="PF09359">
    <property type="entry name" value="VTC"/>
    <property type="match status" value="1"/>
</dbReference>
<evidence type="ECO:0000313" key="3">
    <source>
        <dbReference type="Proteomes" id="UP001193389"/>
    </source>
</evidence>
<dbReference type="InterPro" id="IPR042267">
    <property type="entry name" value="VTC_sf"/>
</dbReference>
<evidence type="ECO:0000313" key="2">
    <source>
        <dbReference type="EMBL" id="BBE16401.1"/>
    </source>
</evidence>